<reference evidence="1 2" key="1">
    <citation type="submission" date="2018-02" db="EMBL/GenBank/DDBJ databases">
        <title>Genomic Encyclopedia of Archaeal and Bacterial Type Strains, Phase II (KMG-II): from individual species to whole genera.</title>
        <authorList>
            <person name="Goeker M."/>
        </authorList>
    </citation>
    <scope>NUCLEOTIDE SEQUENCE [LARGE SCALE GENOMIC DNA]</scope>
    <source>
        <strain evidence="1 2">DSM 18921</strain>
    </source>
</reference>
<comment type="caution">
    <text evidence="1">The sequence shown here is derived from an EMBL/GenBank/DDBJ whole genome shotgun (WGS) entry which is preliminary data.</text>
</comment>
<keyword evidence="2" id="KW-1185">Reference proteome</keyword>
<dbReference type="EMBL" id="PVEP01000012">
    <property type="protein sequence ID" value="PQV53740.1"/>
    <property type="molecule type" value="Genomic_DNA"/>
</dbReference>
<dbReference type="Proteomes" id="UP000238338">
    <property type="component" value="Unassembled WGS sequence"/>
</dbReference>
<name>A0A2S8RYU8_9RHOB</name>
<gene>
    <name evidence="1" type="ORF">LX70_03747</name>
</gene>
<dbReference type="OrthoDB" id="7764972at2"/>
<accession>A0A2S8RYU8</accession>
<sequence>MAPPVSLFSDAQPLHKEAQRLRWFIRAFHLQMQETTAETGTTYDVSDDGLAAVFAAWLAAFERQKPAESGQNAAYVGFAAGLMLRELIREKPVTGVALPAHADSSNPAYFWPEGYLYVGFCLNVRGLVLNSDYHREQHPNEVLHELRTWWSFRENVGEDPSLAIPYLDLFCGEEPDWKFPALFHARPEGQAELPGTAATPLVGGRD</sequence>
<protein>
    <submittedName>
        <fullName evidence="1">Uncharacterized protein</fullName>
    </submittedName>
</protein>
<dbReference type="AlphaFoldDB" id="A0A2S8RYU8"/>
<evidence type="ECO:0000313" key="1">
    <source>
        <dbReference type="EMBL" id="PQV53740.1"/>
    </source>
</evidence>
<organism evidence="1 2">
    <name type="scientific">Albidovulum denitrificans</name>
    <dbReference type="NCBI Taxonomy" id="404881"/>
    <lineage>
        <taxon>Bacteria</taxon>
        <taxon>Pseudomonadati</taxon>
        <taxon>Pseudomonadota</taxon>
        <taxon>Alphaproteobacteria</taxon>
        <taxon>Rhodobacterales</taxon>
        <taxon>Paracoccaceae</taxon>
        <taxon>Albidovulum</taxon>
    </lineage>
</organism>
<dbReference type="RefSeq" id="WP_105516297.1">
    <property type="nucleotide sequence ID" value="NZ_PVEP01000012.1"/>
</dbReference>
<proteinExistence type="predicted"/>
<evidence type="ECO:0000313" key="2">
    <source>
        <dbReference type="Proteomes" id="UP000238338"/>
    </source>
</evidence>